<dbReference type="NCBIfam" id="TIGR03401">
    <property type="entry name" value="cyanamide_fam"/>
    <property type="match status" value="1"/>
</dbReference>
<evidence type="ECO:0000259" key="2">
    <source>
        <dbReference type="PROSITE" id="PS51831"/>
    </source>
</evidence>
<name>A0AA39QQI3_9LECA</name>
<dbReference type="PROSITE" id="PS51831">
    <property type="entry name" value="HD"/>
    <property type="match status" value="1"/>
</dbReference>
<evidence type="ECO:0000313" key="4">
    <source>
        <dbReference type="Proteomes" id="UP001166286"/>
    </source>
</evidence>
<feature type="domain" description="HD" evidence="2">
    <location>
        <begin position="68"/>
        <end position="178"/>
    </location>
</feature>
<dbReference type="AlphaFoldDB" id="A0AA39QQI3"/>
<dbReference type="PANTHER" id="PTHR35569">
    <property type="entry name" value="CYANAMIDE HYDRATASE DDI2-RELATED"/>
    <property type="match status" value="1"/>
</dbReference>
<evidence type="ECO:0000313" key="3">
    <source>
        <dbReference type="EMBL" id="KAK0507302.1"/>
    </source>
</evidence>
<accession>A0AA39QQI3</accession>
<dbReference type="PANTHER" id="PTHR35569:SF1">
    <property type="entry name" value="CYANAMIDE HYDRATASE DDI2-RELATED"/>
    <property type="match status" value="1"/>
</dbReference>
<dbReference type="Proteomes" id="UP001166286">
    <property type="component" value="Unassembled WGS sequence"/>
</dbReference>
<dbReference type="EMBL" id="JAFEKC020000024">
    <property type="protein sequence ID" value="KAK0507302.1"/>
    <property type="molecule type" value="Genomic_DNA"/>
</dbReference>
<sequence length="249" mass="28318">MSMPQPTPDPLDGWTSHPRSLPSLLPPGRKNVKDPEPMKVGSEGMEIPDTQLVKEVIAYAERELGMETLNHSMRVYYWGMAIKAQQFPNWQLSPETYLLTSLLHDIGTTDKNLSGTNMSFEFYGAFLAHKLLHDEHHAPISQAEAVTEAIIRHQDVGSSGNITELGSLIQLATVFDNMGWYKELIHQETVQDVMRHWPRRGWSACFAGVIRREVGGKPWANTTRLEKEEEEFSRGVQANEVMRGYEERE</sequence>
<reference evidence="3" key="1">
    <citation type="submission" date="2023-03" db="EMBL/GenBank/DDBJ databases">
        <title>Complete genome of Cladonia borealis.</title>
        <authorList>
            <person name="Park H."/>
        </authorList>
    </citation>
    <scope>NUCLEOTIDE SEQUENCE</scope>
    <source>
        <strain evidence="3">ANT050790</strain>
    </source>
</reference>
<dbReference type="CDD" id="cd00077">
    <property type="entry name" value="HDc"/>
    <property type="match status" value="1"/>
</dbReference>
<dbReference type="InterPro" id="IPR003607">
    <property type="entry name" value="HD/PDEase_dom"/>
</dbReference>
<protein>
    <recommendedName>
        <fullName evidence="2">HD domain-containing protein</fullName>
    </recommendedName>
</protein>
<feature type="region of interest" description="Disordered" evidence="1">
    <location>
        <begin position="1"/>
        <end position="43"/>
    </location>
</feature>
<dbReference type="InterPro" id="IPR017771">
    <property type="entry name" value="Cyanamide_hydratase_HD"/>
</dbReference>
<organism evidence="3 4">
    <name type="scientific">Cladonia borealis</name>
    <dbReference type="NCBI Taxonomy" id="184061"/>
    <lineage>
        <taxon>Eukaryota</taxon>
        <taxon>Fungi</taxon>
        <taxon>Dikarya</taxon>
        <taxon>Ascomycota</taxon>
        <taxon>Pezizomycotina</taxon>
        <taxon>Lecanoromycetes</taxon>
        <taxon>OSLEUM clade</taxon>
        <taxon>Lecanoromycetidae</taxon>
        <taxon>Lecanorales</taxon>
        <taxon>Lecanorineae</taxon>
        <taxon>Cladoniaceae</taxon>
        <taxon>Cladonia</taxon>
    </lineage>
</organism>
<dbReference type="InterPro" id="IPR006674">
    <property type="entry name" value="HD_domain"/>
</dbReference>
<evidence type="ECO:0000256" key="1">
    <source>
        <dbReference type="SAM" id="MobiDB-lite"/>
    </source>
</evidence>
<feature type="compositionally biased region" description="Low complexity" evidence="1">
    <location>
        <begin position="16"/>
        <end position="27"/>
    </location>
</feature>
<proteinExistence type="predicted"/>
<dbReference type="SUPFAM" id="SSF109604">
    <property type="entry name" value="HD-domain/PDEase-like"/>
    <property type="match status" value="1"/>
</dbReference>
<dbReference type="Gene3D" id="1.10.3210.10">
    <property type="entry name" value="Hypothetical protein af1432"/>
    <property type="match status" value="1"/>
</dbReference>
<gene>
    <name evidence="3" type="ORF">JMJ35_010340</name>
</gene>
<comment type="caution">
    <text evidence="3">The sequence shown here is derived from an EMBL/GenBank/DDBJ whole genome shotgun (WGS) entry which is preliminary data.</text>
</comment>
<dbReference type="Pfam" id="PF01966">
    <property type="entry name" value="HD"/>
    <property type="match status" value="1"/>
</dbReference>
<keyword evidence="4" id="KW-1185">Reference proteome</keyword>